<evidence type="ECO:0000313" key="5">
    <source>
        <dbReference type="EnsemblFungi" id="MAPG_11847T0"/>
    </source>
</evidence>
<dbReference type="CDD" id="cd06121">
    <property type="entry name" value="cupin_YML079wp"/>
    <property type="match status" value="1"/>
</dbReference>
<evidence type="ECO:0000313" key="6">
    <source>
        <dbReference type="Proteomes" id="UP000011715"/>
    </source>
</evidence>
<evidence type="ECO:0000313" key="4">
    <source>
        <dbReference type="EMBL" id="KLU92895.1"/>
    </source>
</evidence>
<dbReference type="SUPFAM" id="SSF51182">
    <property type="entry name" value="RmlC-like cupins"/>
    <property type="match status" value="1"/>
</dbReference>
<dbReference type="InterPro" id="IPR009327">
    <property type="entry name" value="Cupin_DUF985"/>
</dbReference>
<reference evidence="5" key="4">
    <citation type="journal article" date="2015" name="G3 (Bethesda)">
        <title>Genome sequences of three phytopathogenic species of the Magnaporthaceae family of fungi.</title>
        <authorList>
            <person name="Okagaki L.H."/>
            <person name="Nunes C.C."/>
            <person name="Sailsbery J."/>
            <person name="Clay B."/>
            <person name="Brown D."/>
            <person name="John T."/>
            <person name="Oh Y."/>
            <person name="Young N."/>
            <person name="Fitzgerald M."/>
            <person name="Haas B.J."/>
            <person name="Zeng Q."/>
            <person name="Young S."/>
            <person name="Adiconis X."/>
            <person name="Fan L."/>
            <person name="Levin J.Z."/>
            <person name="Mitchell T.K."/>
            <person name="Okubara P.A."/>
            <person name="Farman M.L."/>
            <person name="Kohn L.M."/>
            <person name="Birren B."/>
            <person name="Ma L.-J."/>
            <person name="Dean R.A."/>
        </authorList>
    </citation>
    <scope>NUCLEOTIDE SEQUENCE</scope>
    <source>
        <strain evidence="5">ATCC 64411 / 73-15</strain>
    </source>
</reference>
<dbReference type="EMBL" id="ADBL01002943">
    <property type="status" value="NOT_ANNOTATED_CDS"/>
    <property type="molecule type" value="Genomic_DNA"/>
</dbReference>
<dbReference type="Gene3D" id="2.60.120.10">
    <property type="entry name" value="Jelly Rolls"/>
    <property type="match status" value="1"/>
</dbReference>
<dbReference type="AlphaFoldDB" id="A0A0C4EGB6"/>
<reference evidence="6" key="1">
    <citation type="submission" date="2010-05" db="EMBL/GenBank/DDBJ databases">
        <title>The genome sequence of Magnaporthe poae strain ATCC 64411.</title>
        <authorList>
            <person name="Ma L.-J."/>
            <person name="Dead R."/>
            <person name="Young S."/>
            <person name="Zeng Q."/>
            <person name="Koehrsen M."/>
            <person name="Alvarado L."/>
            <person name="Berlin A."/>
            <person name="Chapman S.B."/>
            <person name="Chen Z."/>
            <person name="Freedman E."/>
            <person name="Gellesch M."/>
            <person name="Goldberg J."/>
            <person name="Griggs A."/>
            <person name="Gujja S."/>
            <person name="Heilman E.R."/>
            <person name="Heiman D."/>
            <person name="Hepburn T."/>
            <person name="Howarth C."/>
            <person name="Jen D."/>
            <person name="Larson L."/>
            <person name="Mehta T."/>
            <person name="Neiman D."/>
            <person name="Pearson M."/>
            <person name="Roberts A."/>
            <person name="Saif S."/>
            <person name="Shea T."/>
            <person name="Shenoy N."/>
            <person name="Sisk P."/>
            <person name="Stolte C."/>
            <person name="Sykes S."/>
            <person name="Walk T."/>
            <person name="White J."/>
            <person name="Yandava C."/>
            <person name="Haas B."/>
            <person name="Nusbaum C."/>
            <person name="Birren B."/>
        </authorList>
    </citation>
    <scope>NUCLEOTIDE SEQUENCE [LARGE SCALE GENOMIC DNA]</scope>
    <source>
        <strain evidence="6">ATCC 64411 / 73-15</strain>
    </source>
</reference>
<evidence type="ECO:0000256" key="2">
    <source>
        <dbReference type="SAM" id="SignalP"/>
    </source>
</evidence>
<dbReference type="OMA" id="GPSYWHR"/>
<reference evidence="4" key="3">
    <citation type="submission" date="2011-03" db="EMBL/GenBank/DDBJ databases">
        <title>Annotation of Magnaporthe poae ATCC 64411.</title>
        <authorList>
            <person name="Ma L.-J."/>
            <person name="Dead R."/>
            <person name="Young S.K."/>
            <person name="Zeng Q."/>
            <person name="Gargeya S."/>
            <person name="Fitzgerald M."/>
            <person name="Haas B."/>
            <person name="Abouelleil A."/>
            <person name="Alvarado L."/>
            <person name="Arachchi H.M."/>
            <person name="Berlin A."/>
            <person name="Brown A."/>
            <person name="Chapman S.B."/>
            <person name="Chen Z."/>
            <person name="Dunbar C."/>
            <person name="Freedman E."/>
            <person name="Gearin G."/>
            <person name="Gellesch M."/>
            <person name="Goldberg J."/>
            <person name="Griggs A."/>
            <person name="Gujja S."/>
            <person name="Heiman D."/>
            <person name="Howarth C."/>
            <person name="Larson L."/>
            <person name="Lui A."/>
            <person name="MacDonald P.J.P."/>
            <person name="Mehta T."/>
            <person name="Montmayeur A."/>
            <person name="Murphy C."/>
            <person name="Neiman D."/>
            <person name="Pearson M."/>
            <person name="Priest M."/>
            <person name="Roberts A."/>
            <person name="Saif S."/>
            <person name="Shea T."/>
            <person name="Shenoy N."/>
            <person name="Sisk P."/>
            <person name="Stolte C."/>
            <person name="Sykes S."/>
            <person name="Yandava C."/>
            <person name="Wortman J."/>
            <person name="Nusbaum C."/>
            <person name="Birren B."/>
        </authorList>
    </citation>
    <scope>NUCLEOTIDE SEQUENCE</scope>
    <source>
        <strain evidence="4">ATCC 64411</strain>
    </source>
</reference>
<dbReference type="Pfam" id="PF06172">
    <property type="entry name" value="Cupin_5"/>
    <property type="match status" value="1"/>
</dbReference>
<protein>
    <recommendedName>
        <fullName evidence="3">DUF985 domain-containing protein</fullName>
    </recommendedName>
</protein>
<evidence type="ECO:0000259" key="3">
    <source>
        <dbReference type="Pfam" id="PF06172"/>
    </source>
</evidence>
<gene>
    <name evidence="4" type="ORF">MAPG_11847</name>
</gene>
<keyword evidence="6" id="KW-1185">Reference proteome</keyword>
<dbReference type="OrthoDB" id="6614653at2759"/>
<dbReference type="PANTHER" id="PTHR33387">
    <property type="entry name" value="RMLC-LIKE JELLY ROLL FOLD PROTEIN"/>
    <property type="match status" value="1"/>
</dbReference>
<proteinExistence type="predicted"/>
<dbReference type="InterPro" id="IPR039935">
    <property type="entry name" value="YML079W-like"/>
</dbReference>
<feature type="domain" description="DUF985" evidence="3">
    <location>
        <begin position="51"/>
        <end position="185"/>
    </location>
</feature>
<dbReference type="VEuPathDB" id="FungiDB:MAPG_11847"/>
<feature type="signal peptide" evidence="2">
    <location>
        <begin position="1"/>
        <end position="23"/>
    </location>
</feature>
<name>A0A0C4EGB6_MAGP6</name>
<dbReference type="EnsemblFungi" id="MAPG_11847T0">
    <property type="protein sequence ID" value="MAPG_11847T0"/>
    <property type="gene ID" value="MAPG_11847"/>
</dbReference>
<sequence>MAPTNPLLSFLTLALLALGPASALPSKAGPPSLHHPGQSPGTPVSKRTAAEVIAALNLVPNPEKGYFVETFRDAANITTNSQQQRSASTAIYYLLEGAAGDSIWHRVDAAEVWHYYAGAPLVLSLSRDDGVPPTRHALGPDVFDGQRPQVVIPGSVWQSARSLGAWTLVGNTVAPGFIESGVELADPGWTPKGA</sequence>
<accession>A0A0C4EGB6</accession>
<feature type="chain" id="PRO_5009386078" description="DUF985 domain-containing protein" evidence="2">
    <location>
        <begin position="24"/>
        <end position="194"/>
    </location>
</feature>
<dbReference type="InterPro" id="IPR011051">
    <property type="entry name" value="RmlC_Cupin_sf"/>
</dbReference>
<dbReference type="eggNOG" id="ENOG502RM2D">
    <property type="taxonomic scope" value="Eukaryota"/>
</dbReference>
<keyword evidence="2" id="KW-0732">Signal</keyword>
<dbReference type="EMBL" id="GL877014">
    <property type="protein sequence ID" value="KLU92895.1"/>
    <property type="molecule type" value="Genomic_DNA"/>
</dbReference>
<feature type="region of interest" description="Disordered" evidence="1">
    <location>
        <begin position="26"/>
        <end position="46"/>
    </location>
</feature>
<dbReference type="Proteomes" id="UP000011715">
    <property type="component" value="Unassembled WGS sequence"/>
</dbReference>
<dbReference type="PANTHER" id="PTHR33387:SF3">
    <property type="entry name" value="DUF985 DOMAIN-CONTAINING PROTEIN"/>
    <property type="match status" value="1"/>
</dbReference>
<reference evidence="4" key="2">
    <citation type="submission" date="2010-05" db="EMBL/GenBank/DDBJ databases">
        <title>The Genome Sequence of Magnaporthe poae strain ATCC 64411.</title>
        <authorList>
            <consortium name="The Broad Institute Genome Sequencing Platform"/>
            <consortium name="Broad Institute Genome Sequencing Center for Infectious Disease"/>
            <person name="Ma L.-J."/>
            <person name="Dead R."/>
            <person name="Young S."/>
            <person name="Zeng Q."/>
            <person name="Koehrsen M."/>
            <person name="Alvarado L."/>
            <person name="Berlin A."/>
            <person name="Chapman S.B."/>
            <person name="Chen Z."/>
            <person name="Freedman E."/>
            <person name="Gellesch M."/>
            <person name="Goldberg J."/>
            <person name="Griggs A."/>
            <person name="Gujja S."/>
            <person name="Heilman E.R."/>
            <person name="Heiman D."/>
            <person name="Hepburn T."/>
            <person name="Howarth C."/>
            <person name="Jen D."/>
            <person name="Larson L."/>
            <person name="Mehta T."/>
            <person name="Neiman D."/>
            <person name="Pearson M."/>
            <person name="Roberts A."/>
            <person name="Saif S."/>
            <person name="Shea T."/>
            <person name="Shenoy N."/>
            <person name="Sisk P."/>
            <person name="Stolte C."/>
            <person name="Sykes S."/>
            <person name="Walk T."/>
            <person name="White J."/>
            <person name="Yandava C."/>
            <person name="Haas B."/>
            <person name="Nusbaum C."/>
            <person name="Birren B."/>
        </authorList>
    </citation>
    <scope>NUCLEOTIDE SEQUENCE</scope>
    <source>
        <strain evidence="4">ATCC 64411</strain>
    </source>
</reference>
<evidence type="ECO:0000256" key="1">
    <source>
        <dbReference type="SAM" id="MobiDB-lite"/>
    </source>
</evidence>
<dbReference type="InterPro" id="IPR014710">
    <property type="entry name" value="RmlC-like_jellyroll"/>
</dbReference>
<reference evidence="5" key="5">
    <citation type="submission" date="2015-06" db="UniProtKB">
        <authorList>
            <consortium name="EnsemblFungi"/>
        </authorList>
    </citation>
    <scope>IDENTIFICATION</scope>
    <source>
        <strain evidence="5">ATCC 64411</strain>
    </source>
</reference>
<organism evidence="5 6">
    <name type="scientific">Magnaporthiopsis poae (strain ATCC 64411 / 73-15)</name>
    <name type="common">Kentucky bluegrass fungus</name>
    <name type="synonym">Magnaporthe poae</name>
    <dbReference type="NCBI Taxonomy" id="644358"/>
    <lineage>
        <taxon>Eukaryota</taxon>
        <taxon>Fungi</taxon>
        <taxon>Dikarya</taxon>
        <taxon>Ascomycota</taxon>
        <taxon>Pezizomycotina</taxon>
        <taxon>Sordariomycetes</taxon>
        <taxon>Sordariomycetidae</taxon>
        <taxon>Magnaporthales</taxon>
        <taxon>Magnaporthaceae</taxon>
        <taxon>Magnaporthiopsis</taxon>
    </lineage>
</organism>